<protein>
    <submittedName>
        <fullName evidence="4">Small redox-active disulfide protein 2</fullName>
    </submittedName>
</protein>
<dbReference type="PIRSF" id="PIRSF037031">
    <property type="entry name" value="Redox_disulphide_2"/>
    <property type="match status" value="1"/>
</dbReference>
<reference evidence="5" key="1">
    <citation type="submission" date="2016-11" db="EMBL/GenBank/DDBJ databases">
        <authorList>
            <person name="Varghese N."/>
            <person name="Submissions S."/>
        </authorList>
    </citation>
    <scope>NUCLEOTIDE SEQUENCE [LARGE SCALE GENOMIC DNA]</scope>
    <source>
        <strain evidence="5">DSM 18095</strain>
    </source>
</reference>
<gene>
    <name evidence="4" type="ORF">SAMN02745784_01623</name>
</gene>
<dbReference type="RefSeq" id="WP_072975200.1">
    <property type="nucleotide sequence ID" value="NZ_FQTY01000005.1"/>
</dbReference>
<evidence type="ECO:0000259" key="3">
    <source>
        <dbReference type="Pfam" id="PF13192"/>
    </source>
</evidence>
<keyword evidence="2" id="KW-1015">Disulfide bond</keyword>
<feature type="active site" description="Nucleophile" evidence="1">
    <location>
        <position position="13"/>
    </location>
</feature>
<dbReference type="GeneID" id="90993653"/>
<dbReference type="InterPro" id="IPR036249">
    <property type="entry name" value="Thioredoxin-like_sf"/>
</dbReference>
<evidence type="ECO:0000313" key="4">
    <source>
        <dbReference type="EMBL" id="SHE72249.1"/>
    </source>
</evidence>
<dbReference type="NCBIfam" id="TIGR00412">
    <property type="entry name" value="redox_disulf_2"/>
    <property type="match status" value="1"/>
</dbReference>
<dbReference type="Proteomes" id="UP000184114">
    <property type="component" value="Unassembled WGS sequence"/>
</dbReference>
<dbReference type="Gene3D" id="3.40.30.10">
    <property type="entry name" value="Glutaredoxin"/>
    <property type="match status" value="1"/>
</dbReference>
<evidence type="ECO:0000313" key="5">
    <source>
        <dbReference type="Proteomes" id="UP000184114"/>
    </source>
</evidence>
<feature type="active site" description="Nucleophile" evidence="1">
    <location>
        <position position="10"/>
    </location>
</feature>
<feature type="domain" description="Thioredoxin-like fold" evidence="3">
    <location>
        <begin position="1"/>
        <end position="75"/>
    </location>
</feature>
<dbReference type="SUPFAM" id="SSF52833">
    <property type="entry name" value="Thioredoxin-like"/>
    <property type="match status" value="1"/>
</dbReference>
<evidence type="ECO:0000256" key="2">
    <source>
        <dbReference type="PIRSR" id="PIRSR037031-51"/>
    </source>
</evidence>
<name>A0A1M4VTE6_9FIRM</name>
<dbReference type="PANTHER" id="PTHR36450">
    <property type="entry name" value="THIOREDOXIN"/>
    <property type="match status" value="1"/>
</dbReference>
<evidence type="ECO:0000256" key="1">
    <source>
        <dbReference type="PIRSR" id="PIRSR037031-50"/>
    </source>
</evidence>
<accession>A0A1M4VTE6</accession>
<dbReference type="STRING" id="1123404.SAMN02745784_01623"/>
<proteinExistence type="predicted"/>
<dbReference type="Pfam" id="PF13192">
    <property type="entry name" value="Thioredoxin_3"/>
    <property type="match status" value="1"/>
</dbReference>
<dbReference type="InterPro" id="IPR012336">
    <property type="entry name" value="Thioredoxin-like_fold"/>
</dbReference>
<sequence length="78" mass="8637">MIIKILGAGCPKCENVEKNLNIAIEELNIDAQIEKVEELVEIVKYGVMTTPTLIIDGEIKFRGKVPSVKEIKGVLTKQ</sequence>
<keyword evidence="5" id="KW-1185">Reference proteome</keyword>
<dbReference type="PANTHER" id="PTHR36450:SF1">
    <property type="entry name" value="THIOREDOXIN"/>
    <property type="match status" value="1"/>
</dbReference>
<organism evidence="4 5">
    <name type="scientific">Tissierella praeacuta DSM 18095</name>
    <dbReference type="NCBI Taxonomy" id="1123404"/>
    <lineage>
        <taxon>Bacteria</taxon>
        <taxon>Bacillati</taxon>
        <taxon>Bacillota</taxon>
        <taxon>Tissierellia</taxon>
        <taxon>Tissierellales</taxon>
        <taxon>Tissierellaceae</taxon>
        <taxon>Tissierella</taxon>
    </lineage>
</organism>
<feature type="disulfide bond" description="Redox-active" evidence="2">
    <location>
        <begin position="10"/>
        <end position="13"/>
    </location>
</feature>
<dbReference type="EMBL" id="FQTY01000005">
    <property type="protein sequence ID" value="SHE72249.1"/>
    <property type="molecule type" value="Genomic_DNA"/>
</dbReference>
<dbReference type="AlphaFoldDB" id="A0A1M4VTE6"/>
<dbReference type="InterPro" id="IPR005243">
    <property type="entry name" value="THIRX-like_proc"/>
</dbReference>
<keyword evidence="2" id="KW-0676">Redox-active center</keyword>